<protein>
    <submittedName>
        <fullName evidence="8">8-amino-7-oxononanoate synthase</fullName>
        <ecNumber evidence="8">2.3.1.47</ecNumber>
    </submittedName>
</protein>
<dbReference type="Pfam" id="PF00155">
    <property type="entry name" value="Aminotran_1_2"/>
    <property type="match status" value="1"/>
</dbReference>
<dbReference type="PATRIC" id="fig|1150600.3.peg.1147"/>
<accession>R9GV03</accession>
<evidence type="ECO:0000256" key="2">
    <source>
        <dbReference type="ARBA" id="ARBA00005189"/>
    </source>
</evidence>
<dbReference type="PANTHER" id="PTHR13693">
    <property type="entry name" value="CLASS II AMINOTRANSFERASE/8-AMINO-7-OXONONANOATE SYNTHASE"/>
    <property type="match status" value="1"/>
</dbReference>
<evidence type="ECO:0000256" key="3">
    <source>
        <dbReference type="ARBA" id="ARBA00010008"/>
    </source>
</evidence>
<evidence type="ECO:0000259" key="7">
    <source>
        <dbReference type="Pfam" id="PF00155"/>
    </source>
</evidence>
<dbReference type="GO" id="GO:0030170">
    <property type="term" value="F:pyridoxal phosphate binding"/>
    <property type="evidence" value="ECO:0007669"/>
    <property type="project" value="InterPro"/>
</dbReference>
<dbReference type="EMBL" id="AQPN01000044">
    <property type="protein sequence ID" value="EOR95652.1"/>
    <property type="molecule type" value="Genomic_DNA"/>
</dbReference>
<proteinExistence type="inferred from homology"/>
<dbReference type="InterPro" id="IPR004839">
    <property type="entry name" value="Aminotransferase_I/II_large"/>
</dbReference>
<feature type="domain" description="Aminotransferase class I/classII large" evidence="7">
    <location>
        <begin position="36"/>
        <end position="362"/>
    </location>
</feature>
<dbReference type="SUPFAM" id="SSF53383">
    <property type="entry name" value="PLP-dependent transferases"/>
    <property type="match status" value="1"/>
</dbReference>
<dbReference type="RefSeq" id="WP_016194409.1">
    <property type="nucleotide sequence ID" value="NZ_AQPN01000044.1"/>
</dbReference>
<dbReference type="PROSITE" id="PS00599">
    <property type="entry name" value="AA_TRANSFER_CLASS_2"/>
    <property type="match status" value="1"/>
</dbReference>
<keyword evidence="4 8" id="KW-0808">Transferase</keyword>
<name>R9GV03_9SPHI</name>
<dbReference type="GO" id="GO:0008710">
    <property type="term" value="F:8-amino-7-oxononanoate synthase activity"/>
    <property type="evidence" value="ECO:0007669"/>
    <property type="project" value="UniProtKB-EC"/>
</dbReference>
<dbReference type="GO" id="GO:0009102">
    <property type="term" value="P:biotin biosynthetic process"/>
    <property type="evidence" value="ECO:0007669"/>
    <property type="project" value="TreeGrafter"/>
</dbReference>
<dbReference type="InterPro" id="IPR001917">
    <property type="entry name" value="Aminotrans_II_pyridoxalP_BS"/>
</dbReference>
<evidence type="ECO:0000256" key="1">
    <source>
        <dbReference type="ARBA" id="ARBA00001933"/>
    </source>
</evidence>
<keyword evidence="5 6" id="KW-0663">Pyridoxal phosphate</keyword>
<dbReference type="Gene3D" id="3.90.1150.10">
    <property type="entry name" value="Aspartate Aminotransferase, domain 1"/>
    <property type="match status" value="1"/>
</dbReference>
<dbReference type="Gene3D" id="3.40.640.10">
    <property type="entry name" value="Type I PLP-dependent aspartate aminotransferase-like (Major domain)"/>
    <property type="match status" value="1"/>
</dbReference>
<dbReference type="InterPro" id="IPR050087">
    <property type="entry name" value="AON_synthase_class-II"/>
</dbReference>
<evidence type="ECO:0000256" key="4">
    <source>
        <dbReference type="ARBA" id="ARBA00022679"/>
    </source>
</evidence>
<dbReference type="eggNOG" id="COG0156">
    <property type="taxonomic scope" value="Bacteria"/>
</dbReference>
<reference evidence="8 9" key="1">
    <citation type="journal article" date="2013" name="Genome Announc.">
        <title>Draft Genome Sequence of Arcticibacter svalbardensis Strain MN12-7T, a Member of the Family Sphingobacteriaceae Isolated from an Arctic Soil Sample.</title>
        <authorList>
            <person name="Shivaji S."/>
            <person name="Ara S."/>
            <person name="Prasad S."/>
            <person name="Manasa B.P."/>
            <person name="Begum Z."/>
            <person name="Singh A."/>
            <person name="Kumar Pinnaka A."/>
        </authorList>
    </citation>
    <scope>NUCLEOTIDE SEQUENCE [LARGE SCALE GENOMIC DNA]</scope>
    <source>
        <strain evidence="8 9">MN12-7</strain>
    </source>
</reference>
<sequence length="380" mass="41921">MGRGKEVNNITTFLEQKLEFRKHANAFRKLTINEGLIDFCSNDYLGFASSADLRELISSKEKAQAPQPTGSTGSRLISGNNTIAEQLETDLALFHSAESALLFNSGYDANIGLFSSLAQRGDTIITDELAHASIIDGARLSNGTRYSFRHNDLKSLEAKIKVSKGNIYIAVESIYSMDGDEAPLKALVELAEQYGAALIVDEAHATGIYGPHGSGLITHYDLEKRIFARVITFGKALGCHGAAVVGSSLLRNYLINFARSFIYSTAAPSHSHLSVSMAYQLLQKEDFQTKIHEKIQFFKKESAAIAKRFIPSNSPIQSFLIPGNNEAKQMALLLKEHRFDIRPILSPTVQEGKERLRICLHTFNSVQDIKQLLSLLIKTA</sequence>
<comment type="pathway">
    <text evidence="2">Lipid metabolism.</text>
</comment>
<dbReference type="PANTHER" id="PTHR13693:SF77">
    <property type="entry name" value="8-AMINO-7-OXONONANOATE SYNTHASE"/>
    <property type="match status" value="1"/>
</dbReference>
<evidence type="ECO:0000313" key="8">
    <source>
        <dbReference type="EMBL" id="EOR95652.1"/>
    </source>
</evidence>
<comment type="similarity">
    <text evidence="3">Belongs to the class-II pyridoxal-phosphate-dependent aminotransferase family. BioF subfamily.</text>
</comment>
<dbReference type="AlphaFoldDB" id="R9GV03"/>
<dbReference type="Proteomes" id="UP000014174">
    <property type="component" value="Unassembled WGS sequence"/>
</dbReference>
<gene>
    <name evidence="8" type="ORF">ADIARSV_1167</name>
</gene>
<dbReference type="STRING" id="1150600.ADIARSV_1167"/>
<dbReference type="InterPro" id="IPR015424">
    <property type="entry name" value="PyrdxlP-dep_Trfase"/>
</dbReference>
<dbReference type="InterPro" id="IPR015422">
    <property type="entry name" value="PyrdxlP-dep_Trfase_small"/>
</dbReference>
<comment type="cofactor">
    <cofactor evidence="1 6">
        <name>pyridoxal 5'-phosphate</name>
        <dbReference type="ChEBI" id="CHEBI:597326"/>
    </cofactor>
</comment>
<keyword evidence="9" id="KW-1185">Reference proteome</keyword>
<dbReference type="EC" id="2.3.1.47" evidence="8"/>
<keyword evidence="8" id="KW-0012">Acyltransferase</keyword>
<organism evidence="8 9">
    <name type="scientific">Arcticibacter svalbardensis MN12-7</name>
    <dbReference type="NCBI Taxonomy" id="1150600"/>
    <lineage>
        <taxon>Bacteria</taxon>
        <taxon>Pseudomonadati</taxon>
        <taxon>Bacteroidota</taxon>
        <taxon>Sphingobacteriia</taxon>
        <taxon>Sphingobacteriales</taxon>
        <taxon>Sphingobacteriaceae</taxon>
        <taxon>Arcticibacter</taxon>
    </lineage>
</organism>
<evidence type="ECO:0000256" key="5">
    <source>
        <dbReference type="ARBA" id="ARBA00022898"/>
    </source>
</evidence>
<comment type="caution">
    <text evidence="8">The sequence shown here is derived from an EMBL/GenBank/DDBJ whole genome shotgun (WGS) entry which is preliminary data.</text>
</comment>
<evidence type="ECO:0000313" key="9">
    <source>
        <dbReference type="Proteomes" id="UP000014174"/>
    </source>
</evidence>
<evidence type="ECO:0000256" key="6">
    <source>
        <dbReference type="RuleBase" id="RU003693"/>
    </source>
</evidence>
<dbReference type="InterPro" id="IPR015421">
    <property type="entry name" value="PyrdxlP-dep_Trfase_major"/>
</dbReference>